<organism evidence="1 2">
    <name type="scientific">Haemonchus contortus</name>
    <name type="common">Barber pole worm</name>
    <dbReference type="NCBI Taxonomy" id="6289"/>
    <lineage>
        <taxon>Eukaryota</taxon>
        <taxon>Metazoa</taxon>
        <taxon>Ecdysozoa</taxon>
        <taxon>Nematoda</taxon>
        <taxon>Chromadorea</taxon>
        <taxon>Rhabditida</taxon>
        <taxon>Rhabditina</taxon>
        <taxon>Rhabditomorpha</taxon>
        <taxon>Strongyloidea</taxon>
        <taxon>Trichostrongylidae</taxon>
        <taxon>Haemonchus</taxon>
    </lineage>
</organism>
<dbReference type="Proteomes" id="UP000025227">
    <property type="component" value="Unplaced"/>
</dbReference>
<sequence length="104" mass="12402">ELKTDGELSFDFLKDFPKHKKLLEKAFNKTFEDDDLLLDYKLDYIKSSLVDATYVNAPGVILRKNKRPIFFMYKYEDHSAERITPGEFIDNLVTYNIFEPFPYY</sequence>
<proteinExistence type="predicted"/>
<evidence type="ECO:0000313" key="1">
    <source>
        <dbReference type="Proteomes" id="UP000025227"/>
    </source>
</evidence>
<name>A0A7I5EAF6_HAECO</name>
<dbReference type="AlphaFoldDB" id="A0A7I5EAF6"/>
<dbReference type="WBParaSite" id="HCON_00103070-00001">
    <property type="protein sequence ID" value="HCON_00103070-00001"/>
    <property type="gene ID" value="HCON_00103070"/>
</dbReference>
<reference evidence="2" key="1">
    <citation type="submission" date="2020-12" db="UniProtKB">
        <authorList>
            <consortium name="WormBaseParasite"/>
        </authorList>
    </citation>
    <scope>IDENTIFICATION</scope>
    <source>
        <strain evidence="2">MHco3</strain>
    </source>
</reference>
<accession>A0A7I5EAF6</accession>
<protein>
    <submittedName>
        <fullName evidence="2">DUF3885 domain-containing protein</fullName>
    </submittedName>
</protein>
<evidence type="ECO:0000313" key="2">
    <source>
        <dbReference type="WBParaSite" id="HCON_00103070-00001"/>
    </source>
</evidence>
<keyword evidence="1" id="KW-1185">Reference proteome</keyword>